<sequence>MEAERGRARSRRRRRQQRQHQQRRGETGSGFCFLRVPSPGSLGTTKTLWRAPRGGISWPCALRPQRAAVPPPGASAAWGLRTASRLLFPFPRRVGSLVSGLWPRGGEARGRRGRSRRGSVPRSCRRGRPCCPRAVTRPPVLAPRRSLARATTLPAAAARAPYSASASATRTSRRRRRRSPRARRPRVLPGCAARSRSRSPPAATAAALAPAFLLRRASPPASWPIGGHQAAAVAGRIRGSRPPPPRRSAPFLLQPAGGRRREAWGARSTAPAGGGAAGNKRTCAAT</sequence>
<reference evidence="2" key="1">
    <citation type="submission" date="2025-08" db="UniProtKB">
        <authorList>
            <consortium name="RefSeq"/>
        </authorList>
    </citation>
    <scope>IDENTIFICATION</scope>
    <source>
        <tissue evidence="2">Blood</tissue>
    </source>
</reference>
<accession>A0AC58PEE4</accession>
<organism evidence="1 2">
    <name type="scientific">Camelus bactrianus</name>
    <name type="common">Bactrian camel</name>
    <dbReference type="NCBI Taxonomy" id="9837"/>
    <lineage>
        <taxon>Eukaryota</taxon>
        <taxon>Metazoa</taxon>
        <taxon>Chordata</taxon>
        <taxon>Craniata</taxon>
        <taxon>Vertebrata</taxon>
        <taxon>Euteleostomi</taxon>
        <taxon>Mammalia</taxon>
        <taxon>Eutheria</taxon>
        <taxon>Laurasiatheria</taxon>
        <taxon>Artiodactyla</taxon>
        <taxon>Tylopoda</taxon>
        <taxon>Camelidae</taxon>
        <taxon>Camelus</taxon>
    </lineage>
</organism>
<evidence type="ECO:0000313" key="1">
    <source>
        <dbReference type="Proteomes" id="UP001732780"/>
    </source>
</evidence>
<protein>
    <submittedName>
        <fullName evidence="2">Uncharacterized protein LOC141574920</fullName>
    </submittedName>
</protein>
<name>A0AC58PEE4_CAMBA</name>
<dbReference type="Proteomes" id="UP001732780">
    <property type="component" value="Chromosome 24"/>
</dbReference>
<keyword evidence="1" id="KW-1185">Reference proteome</keyword>
<dbReference type="RefSeq" id="XP_074208406.1">
    <property type="nucleotide sequence ID" value="XM_074352305.1"/>
</dbReference>
<proteinExistence type="predicted"/>
<gene>
    <name evidence="2" type="primary">LOC141574920</name>
</gene>
<evidence type="ECO:0000313" key="2">
    <source>
        <dbReference type="RefSeq" id="XP_074208406.1"/>
    </source>
</evidence>